<dbReference type="SUPFAM" id="SSF90123">
    <property type="entry name" value="ABC transporter transmembrane region"/>
    <property type="match status" value="1"/>
</dbReference>
<evidence type="ECO:0000256" key="6">
    <source>
        <dbReference type="ARBA" id="ARBA00023136"/>
    </source>
</evidence>
<dbReference type="PANTHER" id="PTHR24221">
    <property type="entry name" value="ATP-BINDING CASSETTE SUB-FAMILY B"/>
    <property type="match status" value="1"/>
</dbReference>
<feature type="transmembrane region" description="Helical" evidence="8">
    <location>
        <begin position="227"/>
        <end position="251"/>
    </location>
</feature>
<evidence type="ECO:0000259" key="9">
    <source>
        <dbReference type="PROSITE" id="PS50893"/>
    </source>
</evidence>
<dbReference type="GO" id="GO:0016887">
    <property type="term" value="F:ATP hydrolysis activity"/>
    <property type="evidence" value="ECO:0007669"/>
    <property type="project" value="InterPro"/>
</dbReference>
<dbReference type="InterPro" id="IPR014223">
    <property type="entry name" value="ABC_CydC/D"/>
</dbReference>
<dbReference type="GO" id="GO:0034775">
    <property type="term" value="P:glutathione transmembrane transport"/>
    <property type="evidence" value="ECO:0007669"/>
    <property type="project" value="InterPro"/>
</dbReference>
<keyword evidence="6 8" id="KW-0472">Membrane</keyword>
<evidence type="ECO:0000259" key="10">
    <source>
        <dbReference type="PROSITE" id="PS50929"/>
    </source>
</evidence>
<dbReference type="InterPro" id="IPR011527">
    <property type="entry name" value="ABC1_TM_dom"/>
</dbReference>
<dbReference type="Proteomes" id="UP000516349">
    <property type="component" value="Chromosome"/>
</dbReference>
<dbReference type="Gene3D" id="3.40.50.300">
    <property type="entry name" value="P-loop containing nucleotide triphosphate hydrolases"/>
    <property type="match status" value="1"/>
</dbReference>
<dbReference type="InterPro" id="IPR039421">
    <property type="entry name" value="Type_1_exporter"/>
</dbReference>
<dbReference type="GO" id="GO:0140359">
    <property type="term" value="F:ABC-type transporter activity"/>
    <property type="evidence" value="ECO:0007669"/>
    <property type="project" value="InterPro"/>
</dbReference>
<dbReference type="EMBL" id="CP060244">
    <property type="protein sequence ID" value="QNT78592.1"/>
    <property type="molecule type" value="Genomic_DNA"/>
</dbReference>
<dbReference type="Pfam" id="PF00005">
    <property type="entry name" value="ABC_tran"/>
    <property type="match status" value="1"/>
</dbReference>
<feature type="transmembrane region" description="Helical" evidence="8">
    <location>
        <begin position="90"/>
        <end position="113"/>
    </location>
</feature>
<keyword evidence="4 11" id="KW-0067">ATP-binding</keyword>
<feature type="transmembrane region" description="Helical" evidence="8">
    <location>
        <begin position="201"/>
        <end position="221"/>
    </location>
</feature>
<evidence type="ECO:0000256" key="8">
    <source>
        <dbReference type="SAM" id="Phobius"/>
    </source>
</evidence>
<dbReference type="InterPro" id="IPR027417">
    <property type="entry name" value="P-loop_NTPase"/>
</dbReference>
<dbReference type="CDD" id="cd03228">
    <property type="entry name" value="ABCC_MRP_Like"/>
    <property type="match status" value="1"/>
</dbReference>
<feature type="region of interest" description="Disordered" evidence="7">
    <location>
        <begin position="1"/>
        <end position="55"/>
    </location>
</feature>
<feature type="compositionally biased region" description="Polar residues" evidence="7">
    <location>
        <begin position="26"/>
        <end position="41"/>
    </location>
</feature>
<dbReference type="SMART" id="SM00382">
    <property type="entry name" value="AAA"/>
    <property type="match status" value="1"/>
</dbReference>
<dbReference type="GO" id="GO:0034040">
    <property type="term" value="F:ATPase-coupled lipid transmembrane transporter activity"/>
    <property type="evidence" value="ECO:0007669"/>
    <property type="project" value="TreeGrafter"/>
</dbReference>
<dbReference type="GO" id="GO:0005886">
    <property type="term" value="C:plasma membrane"/>
    <property type="evidence" value="ECO:0007669"/>
    <property type="project" value="UniProtKB-SubCell"/>
</dbReference>
<evidence type="ECO:0000256" key="7">
    <source>
        <dbReference type="SAM" id="MobiDB-lite"/>
    </source>
</evidence>
<keyword evidence="2 8" id="KW-0812">Transmembrane</keyword>
<gene>
    <name evidence="11" type="primary">btuD_3</name>
    <name evidence="11" type="ORF">JGUZn3_13660</name>
</gene>
<name>A0A7H1NS32_9PROT</name>
<protein>
    <submittedName>
        <fullName evidence="11">Vitamin B12 import ATP-binding protein BtuD</fullName>
    </submittedName>
</protein>
<reference evidence="11 12" key="1">
    <citation type="submission" date="2020-08" db="EMBL/GenBank/DDBJ databases">
        <title>Complete genome sequence of Entomobacter blattae G55GP.</title>
        <authorList>
            <person name="Poehlein A."/>
            <person name="Guzman J."/>
            <person name="Daniel R."/>
            <person name="Vilcinskas A."/>
        </authorList>
    </citation>
    <scope>NUCLEOTIDE SEQUENCE [LARGE SCALE GENOMIC DNA]</scope>
    <source>
        <strain evidence="11 12">G55GP</strain>
    </source>
</reference>
<feature type="transmembrane region" description="Helical" evidence="8">
    <location>
        <begin position="119"/>
        <end position="139"/>
    </location>
</feature>
<dbReference type="InterPro" id="IPR003439">
    <property type="entry name" value="ABC_transporter-like_ATP-bd"/>
</dbReference>
<feature type="transmembrane region" description="Helical" evidence="8">
    <location>
        <begin position="338"/>
        <end position="358"/>
    </location>
</feature>
<dbReference type="InterPro" id="IPR036640">
    <property type="entry name" value="ABC1_TM_sf"/>
</dbReference>
<keyword evidence="5 8" id="KW-1133">Transmembrane helix</keyword>
<evidence type="ECO:0000256" key="4">
    <source>
        <dbReference type="ARBA" id="ARBA00022840"/>
    </source>
</evidence>
<keyword evidence="12" id="KW-1185">Reference proteome</keyword>
<sequence>MGQEQDIQQASSLLSDGKDLPEGKENQQAACFSSGKGTSGQEKGKDHNSSSQGGDMQAALKAIGHEKDGPVSSTLCRLFAVWAGKRKVELLVGVGISLLAMLLGIGILSFAVLRIASSVLGSIFLGVWVLRVLGMGRVISRYGERLYTHNAMFKALMDLRVWFFKAIAQSSSAGLAFLSSGDLLSRLVTDISALDGLYLRILLPFCNAALACVILVGVALYCHAYMVAVILGGVFGFSAFGLPAIMAAVTYKISRQKGVQQARLRVTVLDLVMGLREIWAFGAEERMLNRIIEQEKSLETIQLRQIRAAAFAGSGAFLAMQLGMAFVLIAAMRTDWGLIAPIAAVFILFLLVSVNDLVAGLTRSGVQAGTIVRAAQRIMGVTAGDRVSPQTSGKKVMPTDLTIRFKNVVYSYPGRKKPVFNDLNLTIKPGSHMALLGSSGAGKSTLVAMLLGLVKPQGGTISIGGVDLSELDGEALRNHISWLSQATHIFDDTIRANLLLGKDDASEQELWQALDHAAIGDMVRSLPDGLDTWLGEGGIKVSGGQGRRIALARILLRDAPILLLDEPTTGLDSTTERAFLELLNQIEPTRSLILITHRLTGVEKLDQVWMMENGVVHPMI</sequence>
<evidence type="ECO:0000313" key="11">
    <source>
        <dbReference type="EMBL" id="QNT78592.1"/>
    </source>
</evidence>
<feature type="transmembrane region" description="Helical" evidence="8">
    <location>
        <begin position="308"/>
        <end position="332"/>
    </location>
</feature>
<feature type="domain" description="ABC transmembrane type-1" evidence="10">
    <location>
        <begin position="90"/>
        <end position="370"/>
    </location>
</feature>
<evidence type="ECO:0000256" key="2">
    <source>
        <dbReference type="ARBA" id="ARBA00022692"/>
    </source>
</evidence>
<dbReference type="SUPFAM" id="SSF52540">
    <property type="entry name" value="P-loop containing nucleoside triphosphate hydrolases"/>
    <property type="match status" value="1"/>
</dbReference>
<dbReference type="KEGG" id="ebla:JGUZn3_13660"/>
<feature type="domain" description="ABC transporter" evidence="9">
    <location>
        <begin position="403"/>
        <end position="620"/>
    </location>
</feature>
<dbReference type="AlphaFoldDB" id="A0A7H1NS32"/>
<comment type="subcellular location">
    <subcellularLocation>
        <location evidence="1">Cell membrane</location>
        <topology evidence="1">Multi-pass membrane protein</topology>
    </subcellularLocation>
</comment>
<evidence type="ECO:0000313" key="12">
    <source>
        <dbReference type="Proteomes" id="UP000516349"/>
    </source>
</evidence>
<organism evidence="11 12">
    <name type="scientific">Entomobacter blattae</name>
    <dbReference type="NCBI Taxonomy" id="2762277"/>
    <lineage>
        <taxon>Bacteria</taxon>
        <taxon>Pseudomonadati</taxon>
        <taxon>Pseudomonadota</taxon>
        <taxon>Alphaproteobacteria</taxon>
        <taxon>Acetobacterales</taxon>
        <taxon>Acetobacteraceae</taxon>
        <taxon>Entomobacter</taxon>
    </lineage>
</organism>
<proteinExistence type="predicted"/>
<dbReference type="PANTHER" id="PTHR24221:SF653">
    <property type="entry name" value="TRANSPORT ATP-BINDING PROTEIN CYDC"/>
    <property type="match status" value="1"/>
</dbReference>
<dbReference type="Gene3D" id="1.20.1560.10">
    <property type="entry name" value="ABC transporter type 1, transmembrane domain"/>
    <property type="match status" value="1"/>
</dbReference>
<dbReference type="GO" id="GO:0045454">
    <property type="term" value="P:cell redox homeostasis"/>
    <property type="evidence" value="ECO:0007669"/>
    <property type="project" value="InterPro"/>
</dbReference>
<feature type="compositionally biased region" description="Polar residues" evidence="7">
    <location>
        <begin position="1"/>
        <end position="14"/>
    </location>
</feature>
<accession>A0A7H1NS32</accession>
<dbReference type="RefSeq" id="WP_203412843.1">
    <property type="nucleotide sequence ID" value="NZ_CP060244.1"/>
</dbReference>
<dbReference type="PROSITE" id="PS50929">
    <property type="entry name" value="ABC_TM1F"/>
    <property type="match status" value="1"/>
</dbReference>
<evidence type="ECO:0000256" key="5">
    <source>
        <dbReference type="ARBA" id="ARBA00022989"/>
    </source>
</evidence>
<evidence type="ECO:0000256" key="1">
    <source>
        <dbReference type="ARBA" id="ARBA00004651"/>
    </source>
</evidence>
<dbReference type="GO" id="GO:0005524">
    <property type="term" value="F:ATP binding"/>
    <property type="evidence" value="ECO:0007669"/>
    <property type="project" value="UniProtKB-KW"/>
</dbReference>
<feature type="compositionally biased region" description="Basic and acidic residues" evidence="7">
    <location>
        <begin position="16"/>
        <end position="25"/>
    </location>
</feature>
<dbReference type="PROSITE" id="PS50893">
    <property type="entry name" value="ABC_TRANSPORTER_2"/>
    <property type="match status" value="1"/>
</dbReference>
<dbReference type="InterPro" id="IPR003593">
    <property type="entry name" value="AAA+_ATPase"/>
</dbReference>
<evidence type="ECO:0000256" key="3">
    <source>
        <dbReference type="ARBA" id="ARBA00022741"/>
    </source>
</evidence>
<dbReference type="Pfam" id="PF00664">
    <property type="entry name" value="ABC_membrane"/>
    <property type="match status" value="1"/>
</dbReference>
<keyword evidence="3" id="KW-0547">Nucleotide-binding</keyword>
<dbReference type="NCBIfam" id="TIGR02868">
    <property type="entry name" value="CydC"/>
    <property type="match status" value="1"/>
</dbReference>